<dbReference type="InterPro" id="IPR027304">
    <property type="entry name" value="Trigger_fact/SurA_dom_sf"/>
</dbReference>
<comment type="catalytic activity">
    <reaction evidence="1">
        <text>[protein]-peptidylproline (omega=180) = [protein]-peptidylproline (omega=0)</text>
        <dbReference type="Rhea" id="RHEA:16237"/>
        <dbReference type="Rhea" id="RHEA-COMP:10747"/>
        <dbReference type="Rhea" id="RHEA-COMP:10748"/>
        <dbReference type="ChEBI" id="CHEBI:83833"/>
        <dbReference type="ChEBI" id="CHEBI:83834"/>
        <dbReference type="EC" id="5.2.1.8"/>
    </reaction>
</comment>
<reference evidence="9" key="1">
    <citation type="journal article" date="2019" name="Int. J. Syst. Evol. Microbiol.">
        <title>The Global Catalogue of Microorganisms (GCM) 10K type strain sequencing project: providing services to taxonomists for standard genome sequencing and annotation.</title>
        <authorList>
            <consortium name="The Broad Institute Genomics Platform"/>
            <consortium name="The Broad Institute Genome Sequencing Center for Infectious Disease"/>
            <person name="Wu L."/>
            <person name="Ma J."/>
        </authorList>
    </citation>
    <scope>NUCLEOTIDE SEQUENCE [LARGE SCALE GENOMIC DNA]</scope>
    <source>
        <strain evidence="9">CCUG 37865</strain>
    </source>
</reference>
<evidence type="ECO:0000256" key="3">
    <source>
        <dbReference type="ARBA" id="ARBA00022729"/>
    </source>
</evidence>
<keyword evidence="3 7" id="KW-0732">Signal</keyword>
<evidence type="ECO:0000256" key="6">
    <source>
        <dbReference type="SAM" id="MobiDB-lite"/>
    </source>
</evidence>
<dbReference type="Proteomes" id="UP001595882">
    <property type="component" value="Unassembled WGS sequence"/>
</dbReference>
<gene>
    <name evidence="8" type="ORF">ACFOY7_02430</name>
</gene>
<dbReference type="PANTHER" id="PTHR47245:SF1">
    <property type="entry name" value="FOLDASE PROTEIN PRSA"/>
    <property type="match status" value="1"/>
</dbReference>
<organism evidence="8 9">
    <name type="scientific">Gracilibacillus xinjiangensis</name>
    <dbReference type="NCBI Taxonomy" id="1193282"/>
    <lineage>
        <taxon>Bacteria</taxon>
        <taxon>Bacillati</taxon>
        <taxon>Bacillota</taxon>
        <taxon>Bacilli</taxon>
        <taxon>Bacillales</taxon>
        <taxon>Bacillaceae</taxon>
        <taxon>Gracilibacillus</taxon>
    </lineage>
</organism>
<dbReference type="Gene3D" id="1.10.4030.10">
    <property type="entry name" value="Porin chaperone SurA, peptide-binding domain"/>
    <property type="match status" value="1"/>
</dbReference>
<feature type="compositionally biased region" description="Acidic residues" evidence="6">
    <location>
        <begin position="24"/>
        <end position="46"/>
    </location>
</feature>
<dbReference type="EMBL" id="JBHSDT010000002">
    <property type="protein sequence ID" value="MFC4401953.1"/>
    <property type="molecule type" value="Genomic_DNA"/>
</dbReference>
<keyword evidence="9" id="KW-1185">Reference proteome</keyword>
<dbReference type="PROSITE" id="PS51257">
    <property type="entry name" value="PROKAR_LIPOPROTEIN"/>
    <property type="match status" value="1"/>
</dbReference>
<evidence type="ECO:0000256" key="7">
    <source>
        <dbReference type="SAM" id="SignalP"/>
    </source>
</evidence>
<evidence type="ECO:0000256" key="4">
    <source>
        <dbReference type="ARBA" id="ARBA00023110"/>
    </source>
</evidence>
<dbReference type="PANTHER" id="PTHR47245">
    <property type="entry name" value="PEPTIDYLPROLYL ISOMERASE"/>
    <property type="match status" value="1"/>
</dbReference>
<keyword evidence="5" id="KW-0413">Isomerase</keyword>
<feature type="chain" id="PRO_5047500165" description="peptidylprolyl isomerase" evidence="7">
    <location>
        <begin position="19"/>
        <end position="239"/>
    </location>
</feature>
<evidence type="ECO:0000313" key="9">
    <source>
        <dbReference type="Proteomes" id="UP001595882"/>
    </source>
</evidence>
<evidence type="ECO:0000256" key="1">
    <source>
        <dbReference type="ARBA" id="ARBA00000971"/>
    </source>
</evidence>
<dbReference type="EC" id="5.2.1.8" evidence="2"/>
<sequence length="239" mass="27317">MKRLLLFLFSVGIALVLAACNGDDTEDTSETNEENEQTDQNTEETDGQAAAEKQVDPTVTVAEVNGEEIKGEEYNRLYPQVVNYLTQYGQDTSDSEVVKEQVLNELVTQQLITQDAKTQGIEVTDEEVSSEMESIKEQYGEEYKTVLEASGFTEESFQEQLEQDLIRSKYVETQFDTEVTEDEIQAYYDQLSSSSEEDIGKLSEVEDRIREILVQQKRQEQLQPKIEQLRENAEIELLI</sequence>
<protein>
    <recommendedName>
        <fullName evidence="2">peptidylprolyl isomerase</fullName>
        <ecNumber evidence="2">5.2.1.8</ecNumber>
    </recommendedName>
</protein>
<dbReference type="RefSeq" id="WP_390249049.1">
    <property type="nucleotide sequence ID" value="NZ_JBHSDT010000002.1"/>
</dbReference>
<evidence type="ECO:0000313" key="8">
    <source>
        <dbReference type="EMBL" id="MFC4401953.1"/>
    </source>
</evidence>
<comment type="caution">
    <text evidence="8">The sequence shown here is derived from an EMBL/GenBank/DDBJ whole genome shotgun (WGS) entry which is preliminary data.</text>
</comment>
<proteinExistence type="predicted"/>
<dbReference type="InterPro" id="IPR050245">
    <property type="entry name" value="PrsA_foldase"/>
</dbReference>
<feature type="signal peptide" evidence="7">
    <location>
        <begin position="1"/>
        <end position="18"/>
    </location>
</feature>
<evidence type="ECO:0000256" key="5">
    <source>
        <dbReference type="ARBA" id="ARBA00023235"/>
    </source>
</evidence>
<dbReference type="Pfam" id="PF13624">
    <property type="entry name" value="SurA_N_3"/>
    <property type="match status" value="1"/>
</dbReference>
<name>A0ABV8WS76_9BACI</name>
<keyword evidence="4" id="KW-0697">Rotamase</keyword>
<accession>A0ABV8WS76</accession>
<feature type="region of interest" description="Disordered" evidence="6">
    <location>
        <begin position="24"/>
        <end position="56"/>
    </location>
</feature>
<dbReference type="SUPFAM" id="SSF109998">
    <property type="entry name" value="Triger factor/SurA peptide-binding domain-like"/>
    <property type="match status" value="1"/>
</dbReference>
<evidence type="ECO:0000256" key="2">
    <source>
        <dbReference type="ARBA" id="ARBA00013194"/>
    </source>
</evidence>